<keyword evidence="2" id="KW-1185">Reference proteome</keyword>
<comment type="caution">
    <text evidence="1">The sequence shown here is derived from an EMBL/GenBank/DDBJ whole genome shotgun (WGS) entry which is preliminary data.</text>
</comment>
<dbReference type="Proteomes" id="UP000749559">
    <property type="component" value="Unassembled WGS sequence"/>
</dbReference>
<organism evidence="1 2">
    <name type="scientific">Owenia fusiformis</name>
    <name type="common">Polychaete worm</name>
    <dbReference type="NCBI Taxonomy" id="6347"/>
    <lineage>
        <taxon>Eukaryota</taxon>
        <taxon>Metazoa</taxon>
        <taxon>Spiralia</taxon>
        <taxon>Lophotrochozoa</taxon>
        <taxon>Annelida</taxon>
        <taxon>Polychaeta</taxon>
        <taxon>Sedentaria</taxon>
        <taxon>Canalipalpata</taxon>
        <taxon>Sabellida</taxon>
        <taxon>Oweniida</taxon>
        <taxon>Oweniidae</taxon>
        <taxon>Owenia</taxon>
    </lineage>
</organism>
<gene>
    <name evidence="1" type="ORF">OFUS_LOCUS10805</name>
</gene>
<feature type="non-terminal residue" evidence="1">
    <location>
        <position position="1"/>
    </location>
</feature>
<dbReference type="InterPro" id="IPR050327">
    <property type="entry name" value="Proton-linked_MCT"/>
</dbReference>
<protein>
    <submittedName>
        <fullName evidence="1">Uncharacterized protein</fullName>
    </submittedName>
</protein>
<dbReference type="PANTHER" id="PTHR11360:SF284">
    <property type="entry name" value="EG:103B4.3 PROTEIN-RELATED"/>
    <property type="match status" value="1"/>
</dbReference>
<proteinExistence type="predicted"/>
<dbReference type="EMBL" id="CAIIXF020000005">
    <property type="protein sequence ID" value="CAH1784647.1"/>
    <property type="molecule type" value="Genomic_DNA"/>
</dbReference>
<name>A0A8J1XG51_OWEFU</name>
<evidence type="ECO:0000313" key="1">
    <source>
        <dbReference type="EMBL" id="CAH1784647.1"/>
    </source>
</evidence>
<dbReference type="PANTHER" id="PTHR11360">
    <property type="entry name" value="MONOCARBOXYLATE TRANSPORTER"/>
    <property type="match status" value="1"/>
</dbReference>
<dbReference type="AlphaFoldDB" id="A0A8J1XG51"/>
<accession>A0A8J1XG51</accession>
<dbReference type="InterPro" id="IPR036259">
    <property type="entry name" value="MFS_trans_sf"/>
</dbReference>
<evidence type="ECO:0000313" key="2">
    <source>
        <dbReference type="Proteomes" id="UP000749559"/>
    </source>
</evidence>
<dbReference type="OrthoDB" id="2213137at2759"/>
<dbReference type="SUPFAM" id="SSF103473">
    <property type="entry name" value="MFS general substrate transporter"/>
    <property type="match status" value="1"/>
</dbReference>
<dbReference type="Gene3D" id="1.20.1250.20">
    <property type="entry name" value="MFS general substrate transporter like domains"/>
    <property type="match status" value="1"/>
</dbReference>
<reference evidence="1" key="1">
    <citation type="submission" date="2022-03" db="EMBL/GenBank/DDBJ databases">
        <authorList>
            <person name="Martin C."/>
        </authorList>
    </citation>
    <scope>NUCLEOTIDE SEQUENCE</scope>
</reference>
<sequence length="146" mass="16056">MKSIINISKNSWNKKREFNASRNGMVEDSHEVWQVSKDVAKEREVSLRTFNKKDDGYAWMIVLCSFMAHVFIAGIIYTVGVTFVIFLDEFKASAGMTAWVGSLCRACMNFIAPVGSMLTNKYGSRPVVILGGVISAIGLGTSAFAT</sequence>